<feature type="transmembrane region" description="Helical" evidence="1">
    <location>
        <begin position="147"/>
        <end position="169"/>
    </location>
</feature>
<keyword evidence="1" id="KW-0472">Membrane</keyword>
<dbReference type="Proteomes" id="UP000245124">
    <property type="component" value="Unassembled WGS sequence"/>
</dbReference>
<dbReference type="AlphaFoldDB" id="A0A2R5FWN6"/>
<keyword evidence="1" id="KW-1133">Transmembrane helix</keyword>
<keyword evidence="1" id="KW-0812">Transmembrane</keyword>
<name>A0A2R5FWN6_NOSCO</name>
<gene>
    <name evidence="2" type="ORF">NIES4072_68840</name>
</gene>
<comment type="caution">
    <text evidence="2">The sequence shown here is derived from an EMBL/GenBank/DDBJ whole genome shotgun (WGS) entry which is preliminary data.</text>
</comment>
<sequence>MTYSEQLKPWCIVRDIPNQENIVVKRFRRRDDKAASSGDRIENTAKTWKKVPSGNDIRYHLDKIDNFEDLEIQINQALKSRIPIGIEKGYLKIAIDLNLIPYYAYVVHKIKTSLSYIHQDYRKRFGIESSYRLKNICRIRTTNKKPALRLLFVGISFILVNIWVNLLWAKISQPRKGGRLIYRKLFSLKQMLAFLRQAVEKIHEVVESIYLPSG</sequence>
<proteinExistence type="predicted"/>
<evidence type="ECO:0000313" key="2">
    <source>
        <dbReference type="EMBL" id="GBG23172.1"/>
    </source>
</evidence>
<accession>A0A2R5FWN6</accession>
<evidence type="ECO:0000256" key="1">
    <source>
        <dbReference type="SAM" id="Phobius"/>
    </source>
</evidence>
<organism evidence="2 3">
    <name type="scientific">Nostoc commune NIES-4072</name>
    <dbReference type="NCBI Taxonomy" id="2005467"/>
    <lineage>
        <taxon>Bacteria</taxon>
        <taxon>Bacillati</taxon>
        <taxon>Cyanobacteriota</taxon>
        <taxon>Cyanophyceae</taxon>
        <taxon>Nostocales</taxon>
        <taxon>Nostocaceae</taxon>
        <taxon>Nostoc</taxon>
    </lineage>
</organism>
<dbReference type="EMBL" id="BDUD01000002">
    <property type="protein sequence ID" value="GBG23172.1"/>
    <property type="molecule type" value="Genomic_DNA"/>
</dbReference>
<keyword evidence="3" id="KW-1185">Reference proteome</keyword>
<reference evidence="2 3" key="1">
    <citation type="submission" date="2017-06" db="EMBL/GenBank/DDBJ databases">
        <title>Genome sequencing of cyanobaciteial culture collection at National Institute for Environmental Studies (NIES).</title>
        <authorList>
            <person name="Hirose Y."/>
            <person name="Shimura Y."/>
            <person name="Fujisawa T."/>
            <person name="Nakamura Y."/>
            <person name="Kawachi M."/>
        </authorList>
    </citation>
    <scope>NUCLEOTIDE SEQUENCE [LARGE SCALE GENOMIC DNA]</scope>
    <source>
        <strain evidence="2 3">NIES-4072</strain>
    </source>
</reference>
<evidence type="ECO:0000313" key="3">
    <source>
        <dbReference type="Proteomes" id="UP000245124"/>
    </source>
</evidence>
<protein>
    <submittedName>
        <fullName evidence="2">Transposase</fullName>
    </submittedName>
</protein>